<dbReference type="PANTHER" id="PTHR14879:SF15">
    <property type="entry name" value="E3 UBIQUITIN-PROTEIN LIGASE RIFIFYLIN-LIKE PROTEIN"/>
    <property type="match status" value="1"/>
</dbReference>
<dbReference type="OrthoDB" id="3045089at2759"/>
<dbReference type="AlphaFoldDB" id="A0A8J5R7L0"/>
<accession>A0A8J5R7L0</accession>
<reference evidence="6" key="1">
    <citation type="submission" date="2020-03" db="EMBL/GenBank/DDBJ databases">
        <authorList>
            <person name="Chebbi M.A."/>
            <person name="Drezen J.M."/>
        </authorList>
    </citation>
    <scope>NUCLEOTIDE SEQUENCE</scope>
    <source>
        <tissue evidence="6">Whole body</tissue>
    </source>
</reference>
<dbReference type="GO" id="GO:0005886">
    <property type="term" value="C:plasma membrane"/>
    <property type="evidence" value="ECO:0007669"/>
    <property type="project" value="TreeGrafter"/>
</dbReference>
<evidence type="ECO:0000256" key="2">
    <source>
        <dbReference type="ARBA" id="ARBA00022833"/>
    </source>
</evidence>
<dbReference type="PROSITE" id="PS50089">
    <property type="entry name" value="ZF_RING_2"/>
    <property type="match status" value="1"/>
</dbReference>
<gene>
    <name evidence="6" type="ORF">G9C98_002248</name>
</gene>
<dbReference type="Pfam" id="PF13920">
    <property type="entry name" value="zf-C3HC4_3"/>
    <property type="match status" value="1"/>
</dbReference>
<proteinExistence type="predicted"/>
<dbReference type="GO" id="GO:0070936">
    <property type="term" value="P:protein K48-linked ubiquitination"/>
    <property type="evidence" value="ECO:0007669"/>
    <property type="project" value="TreeGrafter"/>
</dbReference>
<dbReference type="GO" id="GO:0008270">
    <property type="term" value="F:zinc ion binding"/>
    <property type="evidence" value="ECO:0007669"/>
    <property type="project" value="UniProtKB-KW"/>
</dbReference>
<dbReference type="PANTHER" id="PTHR14879">
    <property type="entry name" value="CASPASE REGULATOR, RING FINGER DOMAIN-CONTAINING"/>
    <property type="match status" value="1"/>
</dbReference>
<dbReference type="InterPro" id="IPR001841">
    <property type="entry name" value="Znf_RING"/>
</dbReference>
<keyword evidence="2" id="KW-0862">Zinc</keyword>
<keyword evidence="7" id="KW-1185">Reference proteome</keyword>
<dbReference type="GO" id="GO:0005737">
    <property type="term" value="C:cytoplasm"/>
    <property type="evidence" value="ECO:0007669"/>
    <property type="project" value="TreeGrafter"/>
</dbReference>
<evidence type="ECO:0000256" key="3">
    <source>
        <dbReference type="PROSITE-ProRule" id="PRU00175"/>
    </source>
</evidence>
<keyword evidence="1 3" id="KW-0479">Metal-binding</keyword>
<dbReference type="InterPro" id="IPR051728">
    <property type="entry name" value="RING-FYVE_E3_ubiquitin-ligase"/>
</dbReference>
<comment type="caution">
    <text evidence="6">The sequence shown here is derived from an EMBL/GenBank/DDBJ whole genome shotgun (WGS) entry which is preliminary data.</text>
</comment>
<reference evidence="6" key="2">
    <citation type="submission" date="2021-04" db="EMBL/GenBank/DDBJ databases">
        <title>Genome-wide patterns of bracovirus chromosomal integration into multiple host tissues during parasitism.</title>
        <authorList>
            <person name="Chebbi M.A.C."/>
        </authorList>
    </citation>
    <scope>NUCLEOTIDE SEQUENCE</scope>
    <source>
        <tissue evidence="6">Whole body</tissue>
    </source>
</reference>
<protein>
    <recommendedName>
        <fullName evidence="5">RING-type domain-containing protein</fullName>
    </recommendedName>
</protein>
<evidence type="ECO:0000256" key="4">
    <source>
        <dbReference type="SAM" id="MobiDB-lite"/>
    </source>
</evidence>
<dbReference type="EMBL" id="JAAOIC020000019">
    <property type="protein sequence ID" value="KAG8041260.1"/>
    <property type="molecule type" value="Genomic_DNA"/>
</dbReference>
<dbReference type="GO" id="GO:1902042">
    <property type="term" value="P:negative regulation of extrinsic apoptotic signaling pathway via death domain receptors"/>
    <property type="evidence" value="ECO:0007669"/>
    <property type="project" value="TreeGrafter"/>
</dbReference>
<name>A0A8J5R7L0_9HYME</name>
<evidence type="ECO:0000256" key="1">
    <source>
        <dbReference type="ARBA" id="ARBA00022771"/>
    </source>
</evidence>
<feature type="region of interest" description="Disordered" evidence="4">
    <location>
        <begin position="41"/>
        <end position="81"/>
    </location>
</feature>
<dbReference type="FunFam" id="3.30.40.10:FF:000110">
    <property type="entry name" value="E3 ubiquitin-protein ligase RNF34 isoform X1"/>
    <property type="match status" value="1"/>
</dbReference>
<evidence type="ECO:0000313" key="6">
    <source>
        <dbReference type="EMBL" id="KAG8041260.1"/>
    </source>
</evidence>
<dbReference type="Proteomes" id="UP000729913">
    <property type="component" value="Unassembled WGS sequence"/>
</dbReference>
<keyword evidence="1 3" id="KW-0863">Zinc-finger</keyword>
<dbReference type="CDD" id="cd16500">
    <property type="entry name" value="RING-HC_CARP"/>
    <property type="match status" value="1"/>
</dbReference>
<dbReference type="GO" id="GO:0061630">
    <property type="term" value="F:ubiquitin protein ligase activity"/>
    <property type="evidence" value="ECO:0007669"/>
    <property type="project" value="TreeGrafter"/>
</dbReference>
<feature type="domain" description="RING-type" evidence="5">
    <location>
        <begin position="195"/>
        <end position="230"/>
    </location>
</feature>
<sequence length="242" mass="28112">MFFTLYLMPDAITRPYCRIFPLEVGSTNILVVFEAFYWPQERQSTPPGSPPRRSRSPPINVRQTVESPQSEHEPLFPPRNHNVDIEEISSEEDISPSQGPEPLITEQEQEQDLEQVQPEVDQERDPEIVIQEEENSPEKFLNVKQLKDLLRSNRVDFKGCLERSELLDRASRLWDAHKRSREDLSAEGLYDESLCKICWDSPIECVILECGHMACCINCGKQMNECPICRQYVVRVVRFFKA</sequence>
<dbReference type="InterPro" id="IPR055111">
    <property type="entry name" value="RNF34_RFFL_HeH"/>
</dbReference>
<dbReference type="GO" id="GO:0043161">
    <property type="term" value="P:proteasome-mediated ubiquitin-dependent protein catabolic process"/>
    <property type="evidence" value="ECO:0007669"/>
    <property type="project" value="TreeGrafter"/>
</dbReference>
<evidence type="ECO:0000313" key="7">
    <source>
        <dbReference type="Proteomes" id="UP000729913"/>
    </source>
</evidence>
<dbReference type="Pfam" id="PF22968">
    <property type="entry name" value="RNF34L-like_3rd"/>
    <property type="match status" value="1"/>
</dbReference>
<organism evidence="6 7">
    <name type="scientific">Cotesia typhae</name>
    <dbReference type="NCBI Taxonomy" id="2053667"/>
    <lineage>
        <taxon>Eukaryota</taxon>
        <taxon>Metazoa</taxon>
        <taxon>Ecdysozoa</taxon>
        <taxon>Arthropoda</taxon>
        <taxon>Hexapoda</taxon>
        <taxon>Insecta</taxon>
        <taxon>Pterygota</taxon>
        <taxon>Neoptera</taxon>
        <taxon>Endopterygota</taxon>
        <taxon>Hymenoptera</taxon>
        <taxon>Apocrita</taxon>
        <taxon>Ichneumonoidea</taxon>
        <taxon>Braconidae</taxon>
        <taxon>Microgastrinae</taxon>
        <taxon>Cotesia</taxon>
    </lineage>
</organism>
<evidence type="ECO:0000259" key="5">
    <source>
        <dbReference type="PROSITE" id="PS50089"/>
    </source>
</evidence>